<dbReference type="Gene3D" id="1.10.472.20">
    <property type="entry name" value="Nitrile hydratase, beta subunit"/>
    <property type="match status" value="1"/>
</dbReference>
<gene>
    <name evidence="2" type="ORF">SAMN04488044_2744</name>
</gene>
<evidence type="ECO:0000313" key="3">
    <source>
        <dbReference type="Proteomes" id="UP000184211"/>
    </source>
</evidence>
<dbReference type="NCBIfam" id="TIGR03889">
    <property type="entry name" value="nitrile_acc"/>
    <property type="match status" value="1"/>
</dbReference>
<dbReference type="InterPro" id="IPR042262">
    <property type="entry name" value="CN_hydtase_beta_C"/>
</dbReference>
<sequence length="109" mass="12070">MTQSNTKRPEPRFEQPWHADVFALTVHLNEAGQFTWSEWTETFGATLAAHRLDGALDGGNDYFLAWIDALETLLVSKGLATGLDLQALKDAWTTAYQNTPHGQPVKLGT</sequence>
<organism evidence="2 3">
    <name type="scientific">Cognatishimia maritima</name>
    <dbReference type="NCBI Taxonomy" id="870908"/>
    <lineage>
        <taxon>Bacteria</taxon>
        <taxon>Pseudomonadati</taxon>
        <taxon>Pseudomonadota</taxon>
        <taxon>Alphaproteobacteria</taxon>
        <taxon>Rhodobacterales</taxon>
        <taxon>Paracoccaceae</taxon>
        <taxon>Cognatishimia</taxon>
    </lineage>
</organism>
<dbReference type="InterPro" id="IPR049054">
    <property type="entry name" value="CN_hydtase_beta-like_N"/>
</dbReference>
<dbReference type="SUPFAM" id="SSF50090">
    <property type="entry name" value="Electron transport accessory proteins"/>
    <property type="match status" value="1"/>
</dbReference>
<keyword evidence="3" id="KW-1185">Reference proteome</keyword>
<evidence type="ECO:0000259" key="1">
    <source>
        <dbReference type="Pfam" id="PF21006"/>
    </source>
</evidence>
<dbReference type="InterPro" id="IPR008990">
    <property type="entry name" value="Elect_transpt_acc-like_dom_sf"/>
</dbReference>
<accession>A0A1M5TYX6</accession>
<dbReference type="InterPro" id="IPR023808">
    <property type="entry name" value="Nitrile_Hydratase_acc_put"/>
</dbReference>
<protein>
    <submittedName>
        <fullName evidence="2">Nitrile hydratase accessory protein</fullName>
    </submittedName>
</protein>
<reference evidence="3" key="1">
    <citation type="submission" date="2016-11" db="EMBL/GenBank/DDBJ databases">
        <authorList>
            <person name="Varghese N."/>
            <person name="Submissions S."/>
        </authorList>
    </citation>
    <scope>NUCLEOTIDE SEQUENCE [LARGE SCALE GENOMIC DNA]</scope>
    <source>
        <strain evidence="3">DSM 28223</strain>
    </source>
</reference>
<dbReference type="OrthoDB" id="9811616at2"/>
<feature type="domain" description="Nitrile hydratase beta subunit-like N-terminal" evidence="1">
    <location>
        <begin position="8"/>
        <end position="92"/>
    </location>
</feature>
<evidence type="ECO:0000313" key="2">
    <source>
        <dbReference type="EMBL" id="SHH55992.1"/>
    </source>
</evidence>
<dbReference type="STRING" id="870908.SAMN04488044_2744"/>
<name>A0A1M5TYX6_9RHOB</name>
<dbReference type="AlphaFoldDB" id="A0A1M5TYX6"/>
<dbReference type="Pfam" id="PF21006">
    <property type="entry name" value="NHase_beta_N"/>
    <property type="match status" value="1"/>
</dbReference>
<dbReference type="RefSeq" id="WP_072793598.1">
    <property type="nucleotide sequence ID" value="NZ_FQWM01000006.1"/>
</dbReference>
<proteinExistence type="predicted"/>
<dbReference type="Proteomes" id="UP000184211">
    <property type="component" value="Unassembled WGS sequence"/>
</dbReference>
<dbReference type="EMBL" id="FQWM01000006">
    <property type="protein sequence ID" value="SHH55992.1"/>
    <property type="molecule type" value="Genomic_DNA"/>
</dbReference>